<name>A0A1B0BSQ7_9MUSC</name>
<dbReference type="EnsemblMetazoa" id="GPPI039383-RA">
    <property type="protein sequence ID" value="GPPI039383-PA"/>
    <property type="gene ID" value="GPPI039383"/>
</dbReference>
<reference evidence="1" key="2">
    <citation type="submission" date="2020-05" db="UniProtKB">
        <authorList>
            <consortium name="EnsemblMetazoa"/>
        </authorList>
    </citation>
    <scope>IDENTIFICATION</scope>
    <source>
        <strain evidence="1">IAEA</strain>
    </source>
</reference>
<keyword evidence="2" id="KW-1185">Reference proteome</keyword>
<dbReference type="VEuPathDB" id="VectorBase:GPPI039383"/>
<evidence type="ECO:0000313" key="2">
    <source>
        <dbReference type="Proteomes" id="UP000092460"/>
    </source>
</evidence>
<proteinExistence type="predicted"/>
<evidence type="ECO:0000313" key="1">
    <source>
        <dbReference type="EnsemblMetazoa" id="GPPI039383-PA"/>
    </source>
</evidence>
<dbReference type="Proteomes" id="UP000092460">
    <property type="component" value="Unassembled WGS sequence"/>
</dbReference>
<sequence>MKFLALMLRLEWECVDNGGVIIAIVAAGGVDNTLKLSCGLSTPDLPAIILAVAVAAVVGGRNDDGTEESAAANWLLRFENDFLSFACLRGLDSLRVSRAAMAVRCILVNRSTKRLCLISISKALLKIEASFQMLMRSNLLPWEDI</sequence>
<reference evidence="2" key="1">
    <citation type="submission" date="2015-01" db="EMBL/GenBank/DDBJ databases">
        <authorList>
            <person name="Aksoy S."/>
            <person name="Warren W."/>
            <person name="Wilson R.K."/>
        </authorList>
    </citation>
    <scope>NUCLEOTIDE SEQUENCE [LARGE SCALE GENOMIC DNA]</scope>
    <source>
        <strain evidence="2">IAEA</strain>
    </source>
</reference>
<dbReference type="EMBL" id="JXJN01019816">
    <property type="status" value="NOT_ANNOTATED_CDS"/>
    <property type="molecule type" value="Genomic_DNA"/>
</dbReference>
<dbReference type="AlphaFoldDB" id="A0A1B0BSQ7"/>
<accession>A0A1B0BSQ7</accession>
<protein>
    <submittedName>
        <fullName evidence="1">Uncharacterized protein</fullName>
    </submittedName>
</protein>
<organism evidence="1 2">
    <name type="scientific">Glossina palpalis gambiensis</name>
    <dbReference type="NCBI Taxonomy" id="67801"/>
    <lineage>
        <taxon>Eukaryota</taxon>
        <taxon>Metazoa</taxon>
        <taxon>Ecdysozoa</taxon>
        <taxon>Arthropoda</taxon>
        <taxon>Hexapoda</taxon>
        <taxon>Insecta</taxon>
        <taxon>Pterygota</taxon>
        <taxon>Neoptera</taxon>
        <taxon>Endopterygota</taxon>
        <taxon>Diptera</taxon>
        <taxon>Brachycera</taxon>
        <taxon>Muscomorpha</taxon>
        <taxon>Hippoboscoidea</taxon>
        <taxon>Glossinidae</taxon>
        <taxon>Glossina</taxon>
    </lineage>
</organism>